<dbReference type="PROSITE" id="PS00330">
    <property type="entry name" value="HEMOLYSIN_CALCIUM"/>
    <property type="match status" value="2"/>
</dbReference>
<reference evidence="3 4" key="1">
    <citation type="submission" date="2020-08" db="EMBL/GenBank/DDBJ databases">
        <title>Genomic Encyclopedia of Type Strains, Phase III (KMG-III): the genomes of soil and plant-associated and newly described type strains.</title>
        <authorList>
            <person name="Whitman W."/>
        </authorList>
    </citation>
    <scope>NUCLEOTIDE SEQUENCE [LARGE SCALE GENOMIC DNA]</scope>
    <source>
        <strain evidence="3 4">CECT 8075</strain>
    </source>
</reference>
<evidence type="ECO:0000313" key="4">
    <source>
        <dbReference type="Proteomes" id="UP000536179"/>
    </source>
</evidence>
<feature type="domain" description="Bacterial Ig-like" evidence="2">
    <location>
        <begin position="1558"/>
        <end position="1658"/>
    </location>
</feature>
<dbReference type="GO" id="GO:0004553">
    <property type="term" value="F:hydrolase activity, hydrolyzing O-glycosyl compounds"/>
    <property type="evidence" value="ECO:0007669"/>
    <property type="project" value="InterPro"/>
</dbReference>
<feature type="region of interest" description="Disordered" evidence="1">
    <location>
        <begin position="2411"/>
        <end position="2430"/>
    </location>
</feature>
<evidence type="ECO:0000259" key="2">
    <source>
        <dbReference type="Pfam" id="PF19077"/>
    </source>
</evidence>
<keyword evidence="4" id="KW-1185">Reference proteome</keyword>
<dbReference type="Gene3D" id="3.30.420.430">
    <property type="match status" value="1"/>
</dbReference>
<proteinExistence type="predicted"/>
<feature type="domain" description="Bacterial Ig-like" evidence="2">
    <location>
        <begin position="1458"/>
        <end position="1554"/>
    </location>
</feature>
<dbReference type="Gene3D" id="2.60.120.380">
    <property type="match status" value="1"/>
</dbReference>
<feature type="domain" description="Bacterial Ig-like" evidence="2">
    <location>
        <begin position="1669"/>
        <end position="1760"/>
    </location>
</feature>
<dbReference type="GO" id="GO:0000272">
    <property type="term" value="P:polysaccharide catabolic process"/>
    <property type="evidence" value="ECO:0007669"/>
    <property type="project" value="InterPro"/>
</dbReference>
<comment type="caution">
    <text evidence="3">The sequence shown here is derived from an EMBL/GenBank/DDBJ whole genome shotgun (WGS) entry which is preliminary data.</text>
</comment>
<sequence length="2889" mass="297969">MTRRPHVEALEDRRLLAVVGYTAGTDALTFTADAGEVDNVQIVGSTGANTLTITVGNGDAITLADDAVANANFVLSTTVTANDTLTIDTSGSPINDAVVNAGDMNDMVDASQEEGVIGGVLTINGEGGADTLTGSTQVDSINGGDGEDIIVGGRGADVLNGDAGDDSFTWNNGDGSDVIEGGDDTDSVFVIGADGTFASEDYTIEDDGTGRVNLTRNNLTTFMLDIDGVEQLNLETESSSDANELVTVNPLGGTDLDELNIDVGNDNNNRMVFNGTPGADTITISPNETILGLGPVINTFPALGIFGDEITINGNGGEDSITVTAAVNVNLVLNGGDGNDHIDATANTEGVIINGGDDNDVILGSAGDDVISGGIGNDIITGNGGADIQFGDAGDDRFIWNNGDGPDDNTGGADEDTFEFNGADGADDVLILGSGAGDGSLVGADFNLQRTAPTAFFIEGATIENVELNGLAGDDDITVAPSTTLNVSVDGGIENVADVLRIDAGGADVTVTSTTVTVAGSNPITYVNIEELDIQNAGQTEIVGDAGNNILEVTGNGADNELSLALDGLFFTITTTALSFQGMGGDDVLVIDETAGGLPSLTGVATGAHTNGPFGTSGLGPANVGIHFDGGGQNDSVIANFTTAQDVAYFSDGVGAANSGVVNVSGVFTMSFEGLAPIGLFGAGGSLIVDATGTPATTTLTLADLAPAGDGVNQITGDGGFETTTFSGFANLTLRGGDGSETITLASLDAADPDGAGPGAALTSVTLDGDNAAGTDLSNDLILVEAVPTTVTATVTGGAGDDVIIVGSMASSLDPILGNVIIAGEDNNAAPLTNGSATANGNVVAYSEPSGDVLIVDDAGDGDASVWDIDDGTIARTAAGLITYGTIETLFINTGSGADDVNVLDTTDSIVTDIGDFGGSDDIDVTTTGDNSLLIINAGTANDSIDIASTGAGSVTIANGESGMDSITLASSGDGSGVSLIGGINGDTLIVDGTGGGGAVVEVQGGDDPDAINVNGTAAGSFTDVFGGLGDDTIDIDGSAPNTLDGILGSVRVFGGTGTDALTINDEDDTNDNAYFVNANDVTRVEVGGGSPDVVIEYDEVETLNVLAGIGIDKVVFHQSDADTVFLNGNLPTGAGGDPNGDQLVITTPLLVTPQRNATSGIFVTAAAIPAPPGPTSATFIDFEHVVWQDRYEINDVFDPGNDIDQSYALGSETEITESDLSIHSDEDVDVFRFTAHSTGMVAINSIFNHELGDLQMSVRDGVGNVIATVDTLTDNEQIIIPVVGQEVYYVEISAVPNADPAICNANTYSLEIENFAAPVPELPDLIAASDSGMMDDDEVTNINTPTIHVIADLNNFASMGIPVDQGGGTPGADVIVAFVDATGTTVATIDADLVGGSTAPTTSTLWSATAPAALADGQYQVTAWVRVIDGAATAAVGRAAFSQPLQVVIDATPAAAPTNIDLAAVADSGTADNDEITNIRSLNISGDDVEANAKVRVFSNGELIGQGVASATGGWEITTEPLIDGTHQITVEQEDAAGNVSALSVALPVVVDTQQPQRPTLDLPLANDSGSSNDDNVTNNANDVPFTVTVDEGDASFPLTVVIKDGNNVIDTFVSAAGGVVNRTLTLAEGTHLLSVETTDSAGNRSHQSEELVVEIDRTAPAVAAAPDLLSVADTGLFDNDDVTSIKALALGGTGVEPNAKVRVFSGGDLVGQGVATSEGDWEITTEPLDDGTHSLTIEQEDLAGNISAASAALDVVIDSAVPNTPYLDLLNDDGHSDTDNITGSGLLEFEMIGNDTRDGQDNPIPNDIQYRLYWRTGDPAGPGSGTGEVLVYDSLAEFAGLTDLGQIIRTVSQDVNNPAGTPFPDGVHNFKLEVEDRAGNISPDFLLTVEIDTVDPATTIDILSSSDTGMYDDDNVTSIQEIAFQGRGDVMNDITLFAQKVNAAGVPFGDLLIIGTGVVGSDYTDVEAGIPGATDDDRLGMWEITAEPLADGVYDVYALIEDWGGNHATSETIRLEVDTIQPNTAFLDLVETSDSGRHNDDNVTNDNTPTVTMTSHDTNVDLHQVLFQDNFKFRIYDRLETSAEILLYDSSTDAAEDANTSLVGLEAMFTANTFITETLPLLADGIHNLKLEVEDRAGNISHDFLLDVTIDTVAPPVQIRRVVDNDSGDVLIPGTLNDLITNDTRPEFVGTAEANAIVYLFVDSTDNDTVDPGTETVITVASPLDGDDAYPSGTWRNEFLFDLNDTNFFGAVDGLREVFVTAEDLAGNLNSIADGVGDNIQQLEIFLDTQGPRVTDVTITDVDFDLFTLKPDNVDQGPTPRVDSLTIAIEDFVERIAKFPYDALSNVFNGSTISVVGDHSGIMPIANITFTPDAAVVNGEATGNIILTFTEPLPDDRFTLTIKDTLIDPAGNNLDGESDSDRPLGGLNLPSGDGIPGGDFVARFTVDSRPEVGTWSQGLVYADINGNQVWDPEGQDNDATNRDFVYQFGRISDGLFAGNFGAGGGAAASGFDKLGAYGLFNGAYSFLIDTDDDGVGDVASVSAYQVNAAPVAGNFFTSAADVAAIAAGRRPSDEIGLFDGQNWYLDTNGNNTIDLGEIIPTNYNGIPLVGNFVNIGLEGTPGNPAQDDLAVYVNDTNTIIIDSNRDGIADMQLPLTDDAGRFAGLSGFTDKPVAGDINLDGIDDIGIWVKGRQAVLPKEQGEFFFWVSDDTGANAETNFASFSPAPLGNDLFTQWGDEFALPIFGNFDPPTGEDIDVDSGTLTNESNAYDVNNDGNVTSLDALIIINQLNSGVTEAEAGSRARVQATIGDLFIDVNGDAKLTAVDALQVINELNRLDTVGVGGEAVDPSDSTEASEVEWHDAVDSFFDSEDDDETEDALDALIGLTF</sequence>
<feature type="region of interest" description="Disordered" evidence="1">
    <location>
        <begin position="1559"/>
        <end position="1581"/>
    </location>
</feature>
<dbReference type="SUPFAM" id="SSF63446">
    <property type="entry name" value="Type I dockerin domain"/>
    <property type="match status" value="1"/>
</dbReference>
<dbReference type="GO" id="GO:0005509">
    <property type="term" value="F:calcium ion binding"/>
    <property type="evidence" value="ECO:0007669"/>
    <property type="project" value="InterPro"/>
</dbReference>
<dbReference type="InterPro" id="IPR013783">
    <property type="entry name" value="Ig-like_fold"/>
</dbReference>
<dbReference type="InterPro" id="IPR036439">
    <property type="entry name" value="Dockerin_dom_sf"/>
</dbReference>
<accession>A0A7W5DU65</accession>
<protein>
    <recommendedName>
        <fullName evidence="2">Bacterial Ig-like domain-containing protein</fullName>
    </recommendedName>
</protein>
<dbReference type="SUPFAM" id="SSF51120">
    <property type="entry name" value="beta-Roll"/>
    <property type="match status" value="2"/>
</dbReference>
<evidence type="ECO:0000256" key="1">
    <source>
        <dbReference type="SAM" id="MobiDB-lite"/>
    </source>
</evidence>
<dbReference type="EMBL" id="JACHXU010000001">
    <property type="protein sequence ID" value="MBB3204630.1"/>
    <property type="molecule type" value="Genomic_DNA"/>
</dbReference>
<gene>
    <name evidence="3" type="ORF">FHS27_000394</name>
</gene>
<dbReference type="PRINTS" id="PR00313">
    <property type="entry name" value="CABNDNGRPT"/>
</dbReference>
<dbReference type="Pfam" id="PF19077">
    <property type="entry name" value="Big_13"/>
    <property type="match status" value="3"/>
</dbReference>
<dbReference type="Gene3D" id="2.60.40.10">
    <property type="entry name" value="Immunoglobulins"/>
    <property type="match status" value="6"/>
</dbReference>
<dbReference type="Proteomes" id="UP000536179">
    <property type="component" value="Unassembled WGS sequence"/>
</dbReference>
<dbReference type="Gene3D" id="1.10.1330.10">
    <property type="entry name" value="Dockerin domain"/>
    <property type="match status" value="1"/>
</dbReference>
<dbReference type="InterPro" id="IPR011049">
    <property type="entry name" value="Serralysin-like_metalloprot_C"/>
</dbReference>
<name>A0A7W5DU65_9BACT</name>
<dbReference type="InterPro" id="IPR002105">
    <property type="entry name" value="Dockerin_1_rpt"/>
</dbReference>
<dbReference type="Pfam" id="PF00404">
    <property type="entry name" value="Dockerin_1"/>
    <property type="match status" value="1"/>
</dbReference>
<dbReference type="RefSeq" id="WP_246418989.1">
    <property type="nucleotide sequence ID" value="NZ_JACHXU010000001.1"/>
</dbReference>
<evidence type="ECO:0000313" key="3">
    <source>
        <dbReference type="EMBL" id="MBB3204630.1"/>
    </source>
</evidence>
<dbReference type="Gene3D" id="2.150.10.10">
    <property type="entry name" value="Serralysin-like metalloprotease, C-terminal"/>
    <property type="match status" value="2"/>
</dbReference>
<dbReference type="Pfam" id="PF00353">
    <property type="entry name" value="HemolysinCabind"/>
    <property type="match status" value="3"/>
</dbReference>
<dbReference type="InterPro" id="IPR044016">
    <property type="entry name" value="Big_13"/>
</dbReference>
<dbReference type="Gene3D" id="6.20.50.90">
    <property type="match status" value="1"/>
</dbReference>
<organism evidence="3 4">
    <name type="scientific">Aporhodopirellula rubra</name>
    <dbReference type="NCBI Taxonomy" id="980271"/>
    <lineage>
        <taxon>Bacteria</taxon>
        <taxon>Pseudomonadati</taxon>
        <taxon>Planctomycetota</taxon>
        <taxon>Planctomycetia</taxon>
        <taxon>Pirellulales</taxon>
        <taxon>Pirellulaceae</taxon>
        <taxon>Aporhodopirellula</taxon>
    </lineage>
</organism>
<dbReference type="InterPro" id="IPR018511">
    <property type="entry name" value="Hemolysin-typ_Ca-bd_CS"/>
</dbReference>
<dbReference type="InterPro" id="IPR001343">
    <property type="entry name" value="Hemolysn_Ca-bd"/>
</dbReference>